<dbReference type="OrthoDB" id="5814089at2759"/>
<dbReference type="Gene3D" id="3.30.160.60">
    <property type="entry name" value="Classic Zinc Finger"/>
    <property type="match status" value="1"/>
</dbReference>
<evidence type="ECO:0000256" key="3">
    <source>
        <dbReference type="PROSITE-ProRule" id="PRU00042"/>
    </source>
</evidence>
<dbReference type="PANTHER" id="PTHR16516">
    <property type="entry name" value="AGAP007109-PA"/>
    <property type="match status" value="1"/>
</dbReference>
<dbReference type="InterPro" id="IPR013087">
    <property type="entry name" value="Znf_C2H2_type"/>
</dbReference>
<feature type="domain" description="C2H2-type" evidence="5">
    <location>
        <begin position="302"/>
        <end position="325"/>
    </location>
</feature>
<dbReference type="KEGG" id="dord:106001630"/>
<dbReference type="CTD" id="118738"/>
<feature type="compositionally biased region" description="Polar residues" evidence="4">
    <location>
        <begin position="128"/>
        <end position="149"/>
    </location>
</feature>
<dbReference type="GO" id="GO:0006355">
    <property type="term" value="P:regulation of DNA-templated transcription"/>
    <property type="evidence" value="ECO:0007669"/>
    <property type="project" value="TreeGrafter"/>
</dbReference>
<evidence type="ECO:0000313" key="7">
    <source>
        <dbReference type="RefSeq" id="XP_012892128.1"/>
    </source>
</evidence>
<reference evidence="7" key="1">
    <citation type="submission" date="2025-08" db="UniProtKB">
        <authorList>
            <consortium name="RefSeq"/>
        </authorList>
    </citation>
    <scope>IDENTIFICATION</scope>
    <source>
        <tissue evidence="7">Kidney</tissue>
    </source>
</reference>
<dbReference type="GO" id="GO:0014003">
    <property type="term" value="P:oligodendrocyte development"/>
    <property type="evidence" value="ECO:0007669"/>
    <property type="project" value="TreeGrafter"/>
</dbReference>
<dbReference type="PROSITE" id="PS00028">
    <property type="entry name" value="ZINC_FINGER_C2H2_1"/>
    <property type="match status" value="2"/>
</dbReference>
<comment type="subcellular location">
    <subcellularLocation>
        <location evidence="1">Nucleus</location>
    </subcellularLocation>
</comment>
<dbReference type="GeneID" id="106001630"/>
<keyword evidence="2" id="KW-0539">Nucleus</keyword>
<accession>A0A1S3GTA4</accession>
<dbReference type="PROSITE" id="PS50157">
    <property type="entry name" value="ZINC_FINGER_C2H2_2"/>
    <property type="match status" value="2"/>
</dbReference>
<dbReference type="PANTHER" id="PTHR16516:SF5">
    <property type="entry name" value="ZINC FINGER PROTEIN 488"/>
    <property type="match status" value="1"/>
</dbReference>
<evidence type="ECO:0000256" key="1">
    <source>
        <dbReference type="ARBA" id="ARBA00004123"/>
    </source>
</evidence>
<organism evidence="6 7">
    <name type="scientific">Dipodomys ordii</name>
    <name type="common">Ord's kangaroo rat</name>
    <dbReference type="NCBI Taxonomy" id="10020"/>
    <lineage>
        <taxon>Eukaryota</taxon>
        <taxon>Metazoa</taxon>
        <taxon>Chordata</taxon>
        <taxon>Craniata</taxon>
        <taxon>Vertebrata</taxon>
        <taxon>Euteleostomi</taxon>
        <taxon>Mammalia</taxon>
        <taxon>Eutheria</taxon>
        <taxon>Euarchontoglires</taxon>
        <taxon>Glires</taxon>
        <taxon>Rodentia</taxon>
        <taxon>Castorimorpha</taxon>
        <taxon>Heteromyidae</taxon>
        <taxon>Dipodomyinae</taxon>
        <taxon>Dipodomys</taxon>
    </lineage>
</organism>
<dbReference type="RefSeq" id="XP_012892128.1">
    <property type="nucleotide sequence ID" value="XM_013036674.1"/>
</dbReference>
<dbReference type="GO" id="GO:0008270">
    <property type="term" value="F:zinc ion binding"/>
    <property type="evidence" value="ECO:0007669"/>
    <property type="project" value="UniProtKB-KW"/>
</dbReference>
<sequence length="325" mass="35633">MAAGEGAPLSPLSEIRQQLSEPEQSQDCKPVLLEKTNHLHSEAVTEPSGQDVAHAEPAESLVPRKPVPGKLHLSGKAYMSQRQSAFTKLPQLQVRLGDCQAWEGDHKDQPGQPHPQQLALDIPRAMEGSNTDCSVGPQTTRSEQRSAFSKPTKRPTERSRCFPVIPVGAPGDSLGVLSGLLTSSDIPGWGGLSTCTLLGDYWNLRMLSQNSVLCSTFQGTPMLWLEHTQVRVPTPLAPPATASRALLPSPLSSPGLSTQNWCVKCSLAFRLTADLVFHMRSHHKREHAGADSLPKKRREGALTCHVCHEYFRERHHLSRHMTSHS</sequence>
<keyword evidence="3" id="KW-0862">Zinc</keyword>
<dbReference type="Proteomes" id="UP000081671">
    <property type="component" value="Unplaced"/>
</dbReference>
<feature type="region of interest" description="Disordered" evidence="4">
    <location>
        <begin position="1"/>
        <end position="68"/>
    </location>
</feature>
<dbReference type="AlphaFoldDB" id="A0A1S3GTA4"/>
<feature type="compositionally biased region" description="Polar residues" evidence="4">
    <location>
        <begin position="15"/>
        <end position="27"/>
    </location>
</feature>
<evidence type="ECO:0000256" key="4">
    <source>
        <dbReference type="SAM" id="MobiDB-lite"/>
    </source>
</evidence>
<proteinExistence type="predicted"/>
<name>A0A1S3GTA4_DIPOR</name>
<evidence type="ECO:0000313" key="6">
    <source>
        <dbReference type="Proteomes" id="UP000081671"/>
    </source>
</evidence>
<gene>
    <name evidence="7" type="primary">Znf488</name>
</gene>
<feature type="region of interest" description="Disordered" evidence="4">
    <location>
        <begin position="128"/>
        <end position="158"/>
    </location>
</feature>
<evidence type="ECO:0000259" key="5">
    <source>
        <dbReference type="PROSITE" id="PS50157"/>
    </source>
</evidence>
<evidence type="ECO:0000256" key="2">
    <source>
        <dbReference type="ARBA" id="ARBA00023242"/>
    </source>
</evidence>
<keyword evidence="3" id="KW-0863">Zinc-finger</keyword>
<feature type="domain" description="C2H2-type" evidence="5">
    <location>
        <begin position="260"/>
        <end position="288"/>
    </location>
</feature>
<protein>
    <submittedName>
        <fullName evidence="7">Zinc finger protein 488</fullName>
    </submittedName>
</protein>
<keyword evidence="3" id="KW-0479">Metal-binding</keyword>
<keyword evidence="6" id="KW-1185">Reference proteome</keyword>
<dbReference type="FunCoup" id="A0A1S3GTA4">
    <property type="interactions" value="349"/>
</dbReference>
<dbReference type="GO" id="GO:0005634">
    <property type="term" value="C:nucleus"/>
    <property type="evidence" value="ECO:0007669"/>
    <property type="project" value="UniProtKB-SubCell"/>
</dbReference>
<dbReference type="InterPro" id="IPR052296">
    <property type="entry name" value="TR-Histone_Methyltrans"/>
</dbReference>
<dbReference type="InParanoid" id="A0A1S3GTA4"/>